<dbReference type="SUPFAM" id="SSF53383">
    <property type="entry name" value="PLP-dependent transferases"/>
    <property type="match status" value="1"/>
</dbReference>
<evidence type="ECO:0000256" key="2">
    <source>
        <dbReference type="ARBA" id="ARBA00007441"/>
    </source>
</evidence>
<dbReference type="Proteomes" id="UP000292347">
    <property type="component" value="Unassembled WGS sequence"/>
</dbReference>
<keyword evidence="9" id="KW-1185">Reference proteome</keyword>
<dbReference type="GO" id="GO:0030170">
    <property type="term" value="F:pyridoxal phosphate binding"/>
    <property type="evidence" value="ECO:0007669"/>
    <property type="project" value="InterPro"/>
</dbReference>
<evidence type="ECO:0000259" key="7">
    <source>
        <dbReference type="Pfam" id="PF00155"/>
    </source>
</evidence>
<evidence type="ECO:0000256" key="4">
    <source>
        <dbReference type="ARBA" id="ARBA00022576"/>
    </source>
</evidence>
<protein>
    <submittedName>
        <fullName evidence="8">Aspartate/tyrosine/aromatic aminotransferase</fullName>
    </submittedName>
</protein>
<dbReference type="RefSeq" id="WP_129341112.1">
    <property type="nucleotide sequence ID" value="NZ_JACIDD010000001.1"/>
</dbReference>
<dbReference type="AlphaFoldDB" id="A0A4Q2J1B8"/>
<dbReference type="EMBL" id="SDPT01000001">
    <property type="protein sequence ID" value="RXZ35341.1"/>
    <property type="molecule type" value="Genomic_DNA"/>
</dbReference>
<evidence type="ECO:0000256" key="1">
    <source>
        <dbReference type="ARBA" id="ARBA00001933"/>
    </source>
</evidence>
<dbReference type="PANTHER" id="PTHR11879">
    <property type="entry name" value="ASPARTATE AMINOTRANSFERASE"/>
    <property type="match status" value="1"/>
</dbReference>
<organism evidence="8 9">
    <name type="scientific">Sphingomonas desiccabilis</name>
    <dbReference type="NCBI Taxonomy" id="429134"/>
    <lineage>
        <taxon>Bacteria</taxon>
        <taxon>Pseudomonadati</taxon>
        <taxon>Pseudomonadota</taxon>
        <taxon>Alphaproteobacteria</taxon>
        <taxon>Sphingomonadales</taxon>
        <taxon>Sphingomonadaceae</taxon>
        <taxon>Sphingomonas</taxon>
    </lineage>
</organism>
<comment type="cofactor">
    <cofactor evidence="1">
        <name>pyridoxal 5'-phosphate</name>
        <dbReference type="ChEBI" id="CHEBI:597326"/>
    </cofactor>
</comment>
<dbReference type="InterPro" id="IPR015421">
    <property type="entry name" value="PyrdxlP-dep_Trfase_major"/>
</dbReference>
<dbReference type="Gene3D" id="3.40.640.10">
    <property type="entry name" value="Type I PLP-dependent aspartate aminotransferase-like (Major domain)"/>
    <property type="match status" value="1"/>
</dbReference>
<keyword evidence="5 8" id="KW-0808">Transferase</keyword>
<dbReference type="InterPro" id="IPR015424">
    <property type="entry name" value="PyrdxlP-dep_Trfase"/>
</dbReference>
<dbReference type="PANTHER" id="PTHR11879:SF22">
    <property type="entry name" value="ASPARTATE AMINOTRANSFERASE, MITOCHONDRIAL"/>
    <property type="match status" value="1"/>
</dbReference>
<proteinExistence type="inferred from homology"/>
<evidence type="ECO:0000256" key="6">
    <source>
        <dbReference type="ARBA" id="ARBA00022898"/>
    </source>
</evidence>
<reference evidence="8 9" key="1">
    <citation type="submission" date="2019-01" db="EMBL/GenBank/DDBJ databases">
        <title>Sphingomonas mucosissima sp. nov. and Sphingomonas desiccabilis sp. nov., from biological soil crusts in the Colorado Plateau, USA.</title>
        <authorList>
            <person name="Zhu D."/>
        </authorList>
    </citation>
    <scope>NUCLEOTIDE SEQUENCE [LARGE SCALE GENOMIC DNA]</scope>
    <source>
        <strain evidence="8 9">CP1D</strain>
    </source>
</reference>
<dbReference type="PRINTS" id="PR00799">
    <property type="entry name" value="TRANSAMINASE"/>
</dbReference>
<dbReference type="InterPro" id="IPR004839">
    <property type="entry name" value="Aminotransferase_I/II_large"/>
</dbReference>
<feature type="domain" description="Aminotransferase class I/classII large" evidence="7">
    <location>
        <begin position="29"/>
        <end position="386"/>
    </location>
</feature>
<comment type="caution">
    <text evidence="8">The sequence shown here is derived from an EMBL/GenBank/DDBJ whole genome shotgun (WGS) entry which is preliminary data.</text>
</comment>
<evidence type="ECO:0000313" key="9">
    <source>
        <dbReference type="Proteomes" id="UP000292347"/>
    </source>
</evidence>
<dbReference type="CDD" id="cd00609">
    <property type="entry name" value="AAT_like"/>
    <property type="match status" value="1"/>
</dbReference>
<dbReference type="InterPro" id="IPR000796">
    <property type="entry name" value="Asp_trans"/>
</dbReference>
<evidence type="ECO:0000313" key="8">
    <source>
        <dbReference type="EMBL" id="RXZ35341.1"/>
    </source>
</evidence>
<dbReference type="GO" id="GO:0005829">
    <property type="term" value="C:cytosol"/>
    <property type="evidence" value="ECO:0007669"/>
    <property type="project" value="TreeGrafter"/>
</dbReference>
<evidence type="ECO:0000256" key="5">
    <source>
        <dbReference type="ARBA" id="ARBA00022679"/>
    </source>
</evidence>
<dbReference type="OrthoDB" id="9766445at2"/>
<dbReference type="InterPro" id="IPR015422">
    <property type="entry name" value="PyrdxlP-dep_Trfase_small"/>
</dbReference>
<dbReference type="GO" id="GO:0004069">
    <property type="term" value="F:L-aspartate:2-oxoglutarate aminotransferase activity"/>
    <property type="evidence" value="ECO:0007669"/>
    <property type="project" value="TreeGrafter"/>
</dbReference>
<dbReference type="NCBIfam" id="NF006719">
    <property type="entry name" value="PRK09257.1"/>
    <property type="match status" value="1"/>
</dbReference>
<gene>
    <name evidence="8" type="ORF">EO081_06890</name>
</gene>
<dbReference type="Pfam" id="PF00155">
    <property type="entry name" value="Aminotran_1_2"/>
    <property type="match status" value="1"/>
</dbReference>
<accession>A0A4Q2J1B8</accession>
<comment type="similarity">
    <text evidence="2">Belongs to the class-I pyridoxal-phosphate-dependent aminotransferase family.</text>
</comment>
<sequence>MAFEQLSLLRADPLLALIGAYRDDPRPFKLDLGVGVFRDAAGGTPVMRAVKKAEERLLATQDSKSYLGPEGDAGFVAALAPLVLGDAVPAERLAGIQTPGGTGALRLGAELLARAGVSRIWIATPSWPNHAPIFAAAGLTPEAFDAFDVASQTLDGAALLAALDKAAPGDSVLLHGCCHNPTGIDPDAALWAAIAERVEARGLVPFVDLAYQGLGDGWDADAAGARAVLARCRHGLLAYSCDKNFALYRERTGALWTVAPDAEASAILYSNLLALARANWSMPPDHGAAAARIVLEDAALAAEWRAELDSMRERLVTLRQGVSALGTIGSIDLAPIAGGKGMFATLPLTRSQVAWLREHHAIYMAASGRINIAGFDEASIARFGEALKALVEAGVA</sequence>
<evidence type="ECO:0000256" key="3">
    <source>
        <dbReference type="ARBA" id="ARBA00011738"/>
    </source>
</evidence>
<dbReference type="GO" id="GO:0042802">
    <property type="term" value="F:identical protein binding"/>
    <property type="evidence" value="ECO:0007669"/>
    <property type="project" value="TreeGrafter"/>
</dbReference>
<name>A0A4Q2J1B8_9SPHN</name>
<keyword evidence="6" id="KW-0663">Pyridoxal phosphate</keyword>
<comment type="subunit">
    <text evidence="3">Homodimer.</text>
</comment>
<dbReference type="GO" id="GO:0033585">
    <property type="term" value="P:L-phenylalanine biosynthetic process from chorismate via phenylpyruvate"/>
    <property type="evidence" value="ECO:0007669"/>
    <property type="project" value="TreeGrafter"/>
</dbReference>
<dbReference type="GO" id="GO:0004838">
    <property type="term" value="F:L-tyrosine-2-oxoglutarate transaminase activity"/>
    <property type="evidence" value="ECO:0007669"/>
    <property type="project" value="TreeGrafter"/>
</dbReference>
<keyword evidence="4 8" id="KW-0032">Aminotransferase</keyword>
<dbReference type="Gene3D" id="3.90.1150.10">
    <property type="entry name" value="Aspartate Aminotransferase, domain 1"/>
    <property type="match status" value="1"/>
</dbReference>